<dbReference type="InterPro" id="IPR013783">
    <property type="entry name" value="Ig-like_fold"/>
</dbReference>
<dbReference type="InterPro" id="IPR003599">
    <property type="entry name" value="Ig_sub"/>
</dbReference>
<keyword evidence="8" id="KW-1185">Reference proteome</keyword>
<evidence type="ECO:0000256" key="3">
    <source>
        <dbReference type="ARBA" id="ARBA00023319"/>
    </source>
</evidence>
<keyword evidence="4" id="KW-0472">Membrane</keyword>
<reference evidence="7" key="1">
    <citation type="submission" date="2023-01" db="EMBL/GenBank/DDBJ databases">
        <title>Genome assembly of the deep-sea coral Lophelia pertusa.</title>
        <authorList>
            <person name="Herrera S."/>
            <person name="Cordes E."/>
        </authorList>
    </citation>
    <scope>NUCLEOTIDE SEQUENCE</scope>
    <source>
        <strain evidence="7">USNM1676648</strain>
        <tissue evidence="7">Polyp</tissue>
    </source>
</reference>
<dbReference type="Pfam" id="PF07679">
    <property type="entry name" value="I-set"/>
    <property type="match status" value="1"/>
</dbReference>
<dbReference type="InterPro" id="IPR036179">
    <property type="entry name" value="Ig-like_dom_sf"/>
</dbReference>
<evidence type="ECO:0000256" key="1">
    <source>
        <dbReference type="ARBA" id="ARBA00022737"/>
    </source>
</evidence>
<dbReference type="InterPro" id="IPR007110">
    <property type="entry name" value="Ig-like_dom"/>
</dbReference>
<dbReference type="PROSITE" id="PS50835">
    <property type="entry name" value="IG_LIKE"/>
    <property type="match status" value="2"/>
</dbReference>
<evidence type="ECO:0000256" key="2">
    <source>
        <dbReference type="ARBA" id="ARBA00023157"/>
    </source>
</evidence>
<dbReference type="PANTHER" id="PTHR12231">
    <property type="entry name" value="CTX-RELATED TYPE I TRANSMEMBRANE PROTEIN"/>
    <property type="match status" value="1"/>
</dbReference>
<keyword evidence="4" id="KW-1133">Transmembrane helix</keyword>
<protein>
    <recommendedName>
        <fullName evidence="6">Ig-like domain-containing protein</fullName>
    </recommendedName>
</protein>
<keyword evidence="1" id="KW-0677">Repeat</keyword>
<feature type="chain" id="PRO_5040824801" description="Ig-like domain-containing protein" evidence="5">
    <location>
        <begin position="24"/>
        <end position="497"/>
    </location>
</feature>
<accession>A0A9X0CD58</accession>
<dbReference type="InterPro" id="IPR013098">
    <property type="entry name" value="Ig_I-set"/>
</dbReference>
<evidence type="ECO:0000256" key="4">
    <source>
        <dbReference type="SAM" id="Phobius"/>
    </source>
</evidence>
<dbReference type="Gene3D" id="2.60.40.10">
    <property type="entry name" value="Immunoglobulins"/>
    <property type="match status" value="2"/>
</dbReference>
<dbReference type="InterPro" id="IPR051170">
    <property type="entry name" value="Neural/epithelial_adhesion"/>
</dbReference>
<feature type="signal peptide" evidence="5">
    <location>
        <begin position="1"/>
        <end position="23"/>
    </location>
</feature>
<feature type="transmembrane region" description="Helical" evidence="4">
    <location>
        <begin position="423"/>
        <end position="444"/>
    </location>
</feature>
<name>A0A9X0CD58_9CNID</name>
<sequence>MKTFCFVLLSCFVICLSSNTVQGRLLFTYDTSIASERSNATFICQDTESELSLKVTWSFQSSSVGSILSENGSLAPGINRDKYKLLKSAAKLQVTDLRVNDTGNYTCCIKGENGETLLSATAALLVKAGLRDEHSANTSHGLGSLQHGDVSSSTAFHKLQPSPTAASILSTLMVQSTVYHPTSSVVSTKHTATTDSSQLCGNSTNNTVAFNEGETSPSLITVKEGGKLKLQCSYCVWPPKQAVSLSWYKEDRVILNSSHYVITNHSKVLGVPVVQHNKDEGLYKCVVNSEEQNISKFITVIVKKAESNPLLLSVLAQNKSFLSVQVTWRLTDRGVFTAAQVSFKLRLLESNEWRHHVSNTSQNHGLYRFEHLQPSSVYILNIALHNNDKQTESRTVVFWSAASNSSKSDQRSLVLYQVTNRRALGVALGIIGLLVIIMIIYACVTWCHADKRGYSIPSGQQKRMNENESLFSTNTTLYHNRAFEDDKFDWMDDEIPS</sequence>
<evidence type="ECO:0000313" key="8">
    <source>
        <dbReference type="Proteomes" id="UP001163046"/>
    </source>
</evidence>
<organism evidence="7 8">
    <name type="scientific">Desmophyllum pertusum</name>
    <dbReference type="NCBI Taxonomy" id="174260"/>
    <lineage>
        <taxon>Eukaryota</taxon>
        <taxon>Metazoa</taxon>
        <taxon>Cnidaria</taxon>
        <taxon>Anthozoa</taxon>
        <taxon>Hexacorallia</taxon>
        <taxon>Scleractinia</taxon>
        <taxon>Caryophylliina</taxon>
        <taxon>Caryophylliidae</taxon>
        <taxon>Desmophyllum</taxon>
    </lineage>
</organism>
<keyword evidence="3" id="KW-0393">Immunoglobulin domain</keyword>
<keyword evidence="4" id="KW-0812">Transmembrane</keyword>
<evidence type="ECO:0000256" key="5">
    <source>
        <dbReference type="SAM" id="SignalP"/>
    </source>
</evidence>
<proteinExistence type="predicted"/>
<feature type="domain" description="Ig-like" evidence="6">
    <location>
        <begin position="181"/>
        <end position="295"/>
    </location>
</feature>
<evidence type="ECO:0000313" key="7">
    <source>
        <dbReference type="EMBL" id="KAJ7323702.1"/>
    </source>
</evidence>
<dbReference type="SMART" id="SM00409">
    <property type="entry name" value="IG"/>
    <property type="match status" value="2"/>
</dbReference>
<keyword evidence="2" id="KW-1015">Disulfide bond</keyword>
<gene>
    <name evidence="7" type="ORF">OS493_031116</name>
</gene>
<dbReference type="OrthoDB" id="5987628at2759"/>
<comment type="caution">
    <text evidence="7">The sequence shown here is derived from an EMBL/GenBank/DDBJ whole genome shotgun (WGS) entry which is preliminary data.</text>
</comment>
<evidence type="ECO:0000259" key="6">
    <source>
        <dbReference type="PROSITE" id="PS50835"/>
    </source>
</evidence>
<dbReference type="PANTHER" id="PTHR12231:SF253">
    <property type="entry name" value="DPR-INTERACTING PROTEIN ETA, ISOFORM B-RELATED"/>
    <property type="match status" value="1"/>
</dbReference>
<keyword evidence="5" id="KW-0732">Signal</keyword>
<feature type="domain" description="Ig-like" evidence="6">
    <location>
        <begin position="23"/>
        <end position="119"/>
    </location>
</feature>
<dbReference type="AlphaFoldDB" id="A0A9X0CD58"/>
<dbReference type="SUPFAM" id="SSF48726">
    <property type="entry name" value="Immunoglobulin"/>
    <property type="match status" value="2"/>
</dbReference>
<dbReference type="Proteomes" id="UP001163046">
    <property type="component" value="Unassembled WGS sequence"/>
</dbReference>
<dbReference type="EMBL" id="MU827812">
    <property type="protein sequence ID" value="KAJ7323702.1"/>
    <property type="molecule type" value="Genomic_DNA"/>
</dbReference>